<accession>A0A820VYH4</accession>
<evidence type="ECO:0000313" key="5">
    <source>
        <dbReference type="EMBL" id="CAF3506979.1"/>
    </source>
</evidence>
<dbReference type="EMBL" id="CAJOBR010000429">
    <property type="protein sequence ID" value="CAF4508199.1"/>
    <property type="molecule type" value="Genomic_DNA"/>
</dbReference>
<organism evidence="9 11">
    <name type="scientific">Rotaria socialis</name>
    <dbReference type="NCBI Taxonomy" id="392032"/>
    <lineage>
        <taxon>Eukaryota</taxon>
        <taxon>Metazoa</taxon>
        <taxon>Spiralia</taxon>
        <taxon>Gnathifera</taxon>
        <taxon>Rotifera</taxon>
        <taxon>Eurotatoria</taxon>
        <taxon>Bdelloidea</taxon>
        <taxon>Philodinida</taxon>
        <taxon>Philodinidae</taxon>
        <taxon>Rotaria</taxon>
    </lineage>
</organism>
<dbReference type="Proteomes" id="UP000663825">
    <property type="component" value="Unassembled WGS sequence"/>
</dbReference>
<dbReference type="Proteomes" id="UP000663872">
    <property type="component" value="Unassembled WGS sequence"/>
</dbReference>
<evidence type="ECO:0000313" key="11">
    <source>
        <dbReference type="Proteomes" id="UP000663848"/>
    </source>
</evidence>
<dbReference type="Proteomes" id="UP000663873">
    <property type="component" value="Unassembled WGS sequence"/>
</dbReference>
<dbReference type="AlphaFoldDB" id="A0A820VYH4"/>
<dbReference type="EMBL" id="CAJNYT010000975">
    <property type="protein sequence ID" value="CAF3387364.1"/>
    <property type="molecule type" value="Genomic_DNA"/>
</dbReference>
<gene>
    <name evidence="6" type="ORF">FME351_LOCUS31681</name>
    <name evidence="4" type="ORF">GRG538_LOCUS8777</name>
    <name evidence="5" type="ORF">KIK155_LOCUS16126</name>
    <name evidence="9" type="ORF">QYT958_LOCUS5258</name>
    <name evidence="3" type="ORF">TIS948_LOCUS8115</name>
    <name evidence="10" type="ORF">TOA249_LOCUS12004</name>
    <name evidence="8" type="ORF">TSG867_LOCUS13389</name>
    <name evidence="7" type="ORF">UJA718_LOCUS17544</name>
</gene>
<evidence type="ECO:0000313" key="6">
    <source>
        <dbReference type="EMBL" id="CAF3766148.1"/>
    </source>
</evidence>
<dbReference type="Proteomes" id="UP000663848">
    <property type="component" value="Unassembled WGS sequence"/>
</dbReference>
<evidence type="ECO:0000313" key="8">
    <source>
        <dbReference type="EMBL" id="CAF4406559.1"/>
    </source>
</evidence>
<sequence>MLSSSPNLDNGNDNSNSTQGKRQVLSTAELEGAAKLSERFVYGNHTKSNWQDPQEYATSGYSRKDDSHPDMIFLEHLSNDLAQLLHRRDISDCCLKVQDIYMSVHRCILGARSNVFANVISNNMNRLNGDQRKQLEINEQNGQLIITINKTDKDTMRQVVLFMYTAKCDINKHNALELLNAAGRYDIKSLKVYSGSFIAEYIELSNVLTLLKSAYDYDNAFVRQKCIEFFIDNAKEVMAMKEPWEMFAADRPNIIAELLYWNVNKAEFHEKKFQ</sequence>
<dbReference type="EMBL" id="CAJOBS010000666">
    <property type="protein sequence ID" value="CAF4621854.1"/>
    <property type="molecule type" value="Genomic_DNA"/>
</dbReference>
<comment type="caution">
    <text evidence="9">The sequence shown here is derived from an EMBL/GenBank/DDBJ whole genome shotgun (WGS) entry which is preliminary data.</text>
</comment>
<dbReference type="Proteomes" id="UP000663865">
    <property type="component" value="Unassembled WGS sequence"/>
</dbReference>
<feature type="region of interest" description="Disordered" evidence="1">
    <location>
        <begin position="1"/>
        <end position="23"/>
    </location>
</feature>
<dbReference type="Gene3D" id="1.25.40.420">
    <property type="match status" value="1"/>
</dbReference>
<evidence type="ECO:0000313" key="7">
    <source>
        <dbReference type="EMBL" id="CAF4377953.1"/>
    </source>
</evidence>
<evidence type="ECO:0000313" key="9">
    <source>
        <dbReference type="EMBL" id="CAF4508199.1"/>
    </source>
</evidence>
<dbReference type="PROSITE" id="PS50097">
    <property type="entry name" value="BTB"/>
    <property type="match status" value="1"/>
</dbReference>
<dbReference type="SMART" id="SM00225">
    <property type="entry name" value="BTB"/>
    <property type="match status" value="1"/>
</dbReference>
<evidence type="ECO:0000313" key="4">
    <source>
        <dbReference type="EMBL" id="CAF3387364.1"/>
    </source>
</evidence>
<dbReference type="Proteomes" id="UP000663862">
    <property type="component" value="Unassembled WGS sequence"/>
</dbReference>
<evidence type="ECO:0000259" key="2">
    <source>
        <dbReference type="PROSITE" id="PS50097"/>
    </source>
</evidence>
<dbReference type="OrthoDB" id="10249567at2759"/>
<dbReference type="CDD" id="cd18186">
    <property type="entry name" value="BTB_POZ_ZBTB_KLHL-like"/>
    <property type="match status" value="1"/>
</dbReference>
<evidence type="ECO:0000313" key="3">
    <source>
        <dbReference type="EMBL" id="CAF3123339.1"/>
    </source>
</evidence>
<keyword evidence="12" id="KW-1185">Reference proteome</keyword>
<dbReference type="SUPFAM" id="SSF54695">
    <property type="entry name" value="POZ domain"/>
    <property type="match status" value="1"/>
</dbReference>
<evidence type="ECO:0000313" key="12">
    <source>
        <dbReference type="Proteomes" id="UP000663873"/>
    </source>
</evidence>
<dbReference type="PANTHER" id="PTHR24413">
    <property type="entry name" value="SPECKLE-TYPE POZ PROTEIN"/>
    <property type="match status" value="1"/>
</dbReference>
<dbReference type="Proteomes" id="UP000663869">
    <property type="component" value="Unassembled WGS sequence"/>
</dbReference>
<evidence type="ECO:0000256" key="1">
    <source>
        <dbReference type="SAM" id="MobiDB-lite"/>
    </source>
</evidence>
<dbReference type="Pfam" id="PF00651">
    <property type="entry name" value="BTB"/>
    <property type="match status" value="1"/>
</dbReference>
<protein>
    <recommendedName>
        <fullName evidence="2">BTB domain-containing protein</fullName>
    </recommendedName>
</protein>
<dbReference type="Proteomes" id="UP000663838">
    <property type="component" value="Unassembled WGS sequence"/>
</dbReference>
<dbReference type="EMBL" id="CAJNXB010001015">
    <property type="protein sequence ID" value="CAF3123339.1"/>
    <property type="molecule type" value="Genomic_DNA"/>
</dbReference>
<evidence type="ECO:0000313" key="10">
    <source>
        <dbReference type="EMBL" id="CAF4621854.1"/>
    </source>
</evidence>
<reference evidence="9" key="1">
    <citation type="submission" date="2021-02" db="EMBL/GenBank/DDBJ databases">
        <authorList>
            <person name="Nowell W R."/>
        </authorList>
    </citation>
    <scope>NUCLEOTIDE SEQUENCE</scope>
</reference>
<name>A0A820VYH4_9BILA</name>
<dbReference type="EMBL" id="CAJOBP010002856">
    <property type="protein sequence ID" value="CAF4377953.1"/>
    <property type="molecule type" value="Genomic_DNA"/>
</dbReference>
<dbReference type="EMBL" id="CAJNYU010004521">
    <property type="protein sequence ID" value="CAF3766148.1"/>
    <property type="molecule type" value="Genomic_DNA"/>
</dbReference>
<dbReference type="EMBL" id="CAJNYV010002844">
    <property type="protein sequence ID" value="CAF3506979.1"/>
    <property type="molecule type" value="Genomic_DNA"/>
</dbReference>
<dbReference type="Gene3D" id="3.30.710.10">
    <property type="entry name" value="Potassium Channel Kv1.1, Chain A"/>
    <property type="match status" value="1"/>
</dbReference>
<dbReference type="InterPro" id="IPR000210">
    <property type="entry name" value="BTB/POZ_dom"/>
</dbReference>
<dbReference type="InterPro" id="IPR011333">
    <property type="entry name" value="SKP1/BTB/POZ_sf"/>
</dbReference>
<proteinExistence type="predicted"/>
<dbReference type="EMBL" id="CAJOBQ010000710">
    <property type="protein sequence ID" value="CAF4406559.1"/>
    <property type="molecule type" value="Genomic_DNA"/>
</dbReference>
<feature type="domain" description="BTB" evidence="2">
    <location>
        <begin position="91"/>
        <end position="172"/>
    </location>
</feature>